<evidence type="ECO:0000313" key="2">
    <source>
        <dbReference type="Proteomes" id="UP001159363"/>
    </source>
</evidence>
<evidence type="ECO:0000313" key="1">
    <source>
        <dbReference type="EMBL" id="KAJ8867404.1"/>
    </source>
</evidence>
<dbReference type="Proteomes" id="UP001159363">
    <property type="component" value="Chromosome 14"/>
</dbReference>
<accession>A0ABQ9G8P2</accession>
<reference evidence="1 2" key="1">
    <citation type="submission" date="2023-02" db="EMBL/GenBank/DDBJ databases">
        <title>LHISI_Scaffold_Assembly.</title>
        <authorList>
            <person name="Stuart O.P."/>
            <person name="Cleave R."/>
            <person name="Magrath M.J.L."/>
            <person name="Mikheyev A.S."/>
        </authorList>
    </citation>
    <scope>NUCLEOTIDE SEQUENCE [LARGE SCALE GENOMIC DNA]</scope>
    <source>
        <strain evidence="1">Daus_M_001</strain>
        <tissue evidence="1">Leg muscle</tissue>
    </source>
</reference>
<gene>
    <name evidence="1" type="ORF">PR048_031205</name>
</gene>
<keyword evidence="2" id="KW-1185">Reference proteome</keyword>
<proteinExistence type="predicted"/>
<name>A0ABQ9G8P2_9NEOP</name>
<dbReference type="EMBL" id="JARBHB010000015">
    <property type="protein sequence ID" value="KAJ8867404.1"/>
    <property type="molecule type" value="Genomic_DNA"/>
</dbReference>
<sequence>MMPAVIAEAREKLETLRKQHLASPNSAKPKMEMLHGRTFDRRTINDTAKKMKIDVCYLVLDSLLSQLNDRFSDSSLAIVKLMSHFSHGEIMKIIHQLET</sequence>
<protein>
    <submittedName>
        <fullName evidence="1">Uncharacterized protein</fullName>
    </submittedName>
</protein>
<organism evidence="1 2">
    <name type="scientific">Dryococelus australis</name>
    <dbReference type="NCBI Taxonomy" id="614101"/>
    <lineage>
        <taxon>Eukaryota</taxon>
        <taxon>Metazoa</taxon>
        <taxon>Ecdysozoa</taxon>
        <taxon>Arthropoda</taxon>
        <taxon>Hexapoda</taxon>
        <taxon>Insecta</taxon>
        <taxon>Pterygota</taxon>
        <taxon>Neoptera</taxon>
        <taxon>Polyneoptera</taxon>
        <taxon>Phasmatodea</taxon>
        <taxon>Verophasmatodea</taxon>
        <taxon>Anareolatae</taxon>
        <taxon>Phasmatidae</taxon>
        <taxon>Eurycanthinae</taxon>
        <taxon>Dryococelus</taxon>
    </lineage>
</organism>
<comment type="caution">
    <text evidence="1">The sequence shown here is derived from an EMBL/GenBank/DDBJ whole genome shotgun (WGS) entry which is preliminary data.</text>
</comment>